<proteinExistence type="predicted"/>
<dbReference type="RefSeq" id="WP_197706884.1">
    <property type="nucleotide sequence ID" value="NZ_LT837803.1"/>
</dbReference>
<gene>
    <name evidence="1" type="ORF">SDENCHOL_20358</name>
</gene>
<dbReference type="EMBL" id="LT837803">
    <property type="protein sequence ID" value="SMB27310.1"/>
    <property type="molecule type" value="Genomic_DNA"/>
</dbReference>
<accession>A0A7Z7MVJ5</accession>
<sequence>MSRLRQGRFADTRLRPWMLRLGFAVFPPLLGAHIRLEKLSGDFRYARVAMRQRISNSTMWGAHFGGSLFAMTDSIYALLLKQNLGPGYVVWDKSATIDFRKPGRGRVWCEFHVNAPLLERIRQETIGGGKSEPVVDVQVYDQQHDIVASVSKTLYVRRRTLDHSFNGVMQ</sequence>
<dbReference type="AlphaFoldDB" id="A0A7Z7MVJ5"/>
<evidence type="ECO:0008006" key="3">
    <source>
        <dbReference type="Google" id="ProtNLM"/>
    </source>
</evidence>
<dbReference type="Proteomes" id="UP000242886">
    <property type="component" value="Chromosome SDENCHOL"/>
</dbReference>
<name>A0A7Z7MVJ5_9PROT</name>
<keyword evidence="2" id="KW-1185">Reference proteome</keyword>
<dbReference type="InterPro" id="IPR027961">
    <property type="entry name" value="DUF4442"/>
</dbReference>
<dbReference type="Pfam" id="PF14539">
    <property type="entry name" value="DUF4442"/>
    <property type="match status" value="1"/>
</dbReference>
<dbReference type="Gene3D" id="3.10.129.10">
    <property type="entry name" value="Hotdog Thioesterase"/>
    <property type="match status" value="1"/>
</dbReference>
<organism evidence="1 2">
    <name type="scientific">Sterolibacterium denitrificans</name>
    <dbReference type="NCBI Taxonomy" id="157592"/>
    <lineage>
        <taxon>Bacteria</taxon>
        <taxon>Pseudomonadati</taxon>
        <taxon>Pseudomonadota</taxon>
        <taxon>Betaproteobacteria</taxon>
        <taxon>Nitrosomonadales</taxon>
        <taxon>Sterolibacteriaceae</taxon>
        <taxon>Sterolibacterium</taxon>
    </lineage>
</organism>
<protein>
    <recommendedName>
        <fullName evidence="3">Tetrameric acyl-CoA thioesterase</fullName>
    </recommendedName>
</protein>
<dbReference type="SUPFAM" id="SSF54637">
    <property type="entry name" value="Thioesterase/thiol ester dehydrase-isomerase"/>
    <property type="match status" value="1"/>
</dbReference>
<reference evidence="1" key="1">
    <citation type="submission" date="2017-03" db="EMBL/GenBank/DDBJ databases">
        <authorList>
            <consortium name="AG Boll"/>
        </authorList>
    </citation>
    <scope>NUCLEOTIDE SEQUENCE [LARGE SCALE GENOMIC DNA]</scope>
    <source>
        <strain evidence="1">Chol</strain>
    </source>
</reference>
<evidence type="ECO:0000313" key="2">
    <source>
        <dbReference type="Proteomes" id="UP000242886"/>
    </source>
</evidence>
<dbReference type="InterPro" id="IPR029069">
    <property type="entry name" value="HotDog_dom_sf"/>
</dbReference>
<evidence type="ECO:0000313" key="1">
    <source>
        <dbReference type="EMBL" id="SMB27310.1"/>
    </source>
</evidence>